<dbReference type="Gene3D" id="3.40.630.40">
    <property type="entry name" value="Zn-dependent exopeptidases"/>
    <property type="match status" value="1"/>
</dbReference>
<dbReference type="GO" id="GO:0030288">
    <property type="term" value="C:outer membrane-bounded periplasmic space"/>
    <property type="evidence" value="ECO:0007669"/>
    <property type="project" value="TreeGrafter"/>
</dbReference>
<dbReference type="SMART" id="SM00646">
    <property type="entry name" value="Ami_3"/>
    <property type="match status" value="1"/>
</dbReference>
<evidence type="ECO:0000256" key="2">
    <source>
        <dbReference type="ARBA" id="ARBA00010860"/>
    </source>
</evidence>
<dbReference type="EMBL" id="BSOT01000006">
    <property type="protein sequence ID" value="GLR71828.1"/>
    <property type="molecule type" value="Genomic_DNA"/>
</dbReference>
<dbReference type="SUPFAM" id="SSF54106">
    <property type="entry name" value="LysM domain"/>
    <property type="match status" value="1"/>
</dbReference>
<dbReference type="InterPro" id="IPR002508">
    <property type="entry name" value="MurNAc-LAA_cat"/>
</dbReference>
<dbReference type="AlphaFoldDB" id="A0AA37T4F8"/>
<keyword evidence="5" id="KW-0961">Cell wall biogenesis/degradation</keyword>
<dbReference type="RefSeq" id="WP_284218160.1">
    <property type="nucleotide sequence ID" value="NZ_BSOT01000006.1"/>
</dbReference>
<dbReference type="PROSITE" id="PS51782">
    <property type="entry name" value="LYSM"/>
    <property type="match status" value="1"/>
</dbReference>
<dbReference type="Pfam" id="PF01476">
    <property type="entry name" value="LysM"/>
    <property type="match status" value="1"/>
</dbReference>
<dbReference type="InterPro" id="IPR021731">
    <property type="entry name" value="AMIN_dom"/>
</dbReference>
<dbReference type="Pfam" id="PF11741">
    <property type="entry name" value="AMIN"/>
    <property type="match status" value="1"/>
</dbReference>
<proteinExistence type="inferred from homology"/>
<evidence type="ECO:0000256" key="5">
    <source>
        <dbReference type="ARBA" id="ARBA00023316"/>
    </source>
</evidence>
<dbReference type="SUPFAM" id="SSF53187">
    <property type="entry name" value="Zn-dependent exopeptidases"/>
    <property type="match status" value="1"/>
</dbReference>
<evidence type="ECO:0000313" key="7">
    <source>
        <dbReference type="EMBL" id="GLR71828.1"/>
    </source>
</evidence>
<dbReference type="InterPro" id="IPR036779">
    <property type="entry name" value="LysM_dom_sf"/>
</dbReference>
<keyword evidence="8" id="KW-1185">Reference proteome</keyword>
<keyword evidence="4" id="KW-0378">Hydrolase</keyword>
<dbReference type="PANTHER" id="PTHR30404:SF6">
    <property type="entry name" value="N-ACETYLMURAMOYL-L-ALANINE AMIDASE AMIB"/>
    <property type="match status" value="1"/>
</dbReference>
<accession>A0AA37T4F8</accession>
<reference evidence="7" key="2">
    <citation type="submission" date="2023-01" db="EMBL/GenBank/DDBJ databases">
        <title>Draft genome sequence of Agaribacter marinus strain NBRC 110023.</title>
        <authorList>
            <person name="Sun Q."/>
            <person name="Mori K."/>
        </authorList>
    </citation>
    <scope>NUCLEOTIDE SEQUENCE</scope>
    <source>
        <strain evidence="7">NBRC 110023</strain>
    </source>
</reference>
<reference evidence="7" key="1">
    <citation type="journal article" date="2014" name="Int. J. Syst. Evol. Microbiol.">
        <title>Complete genome sequence of Corynebacterium casei LMG S-19264T (=DSM 44701T), isolated from a smear-ripened cheese.</title>
        <authorList>
            <consortium name="US DOE Joint Genome Institute (JGI-PGF)"/>
            <person name="Walter F."/>
            <person name="Albersmeier A."/>
            <person name="Kalinowski J."/>
            <person name="Ruckert C."/>
        </authorList>
    </citation>
    <scope>NUCLEOTIDE SEQUENCE</scope>
    <source>
        <strain evidence="7">NBRC 110023</strain>
    </source>
</reference>
<dbReference type="PANTHER" id="PTHR30404">
    <property type="entry name" value="N-ACETYLMURAMOYL-L-ALANINE AMIDASE"/>
    <property type="match status" value="1"/>
</dbReference>
<dbReference type="EC" id="3.5.1.28" evidence="3"/>
<feature type="domain" description="LysM" evidence="6">
    <location>
        <begin position="416"/>
        <end position="459"/>
    </location>
</feature>
<dbReference type="Proteomes" id="UP001156601">
    <property type="component" value="Unassembled WGS sequence"/>
</dbReference>
<evidence type="ECO:0000256" key="4">
    <source>
        <dbReference type="ARBA" id="ARBA00022801"/>
    </source>
</evidence>
<evidence type="ECO:0000259" key="6">
    <source>
        <dbReference type="PROSITE" id="PS51782"/>
    </source>
</evidence>
<dbReference type="SMART" id="SM00257">
    <property type="entry name" value="LysM"/>
    <property type="match status" value="1"/>
</dbReference>
<protein>
    <recommendedName>
        <fullName evidence="3">N-acetylmuramoyl-L-alanine amidase</fullName>
        <ecNumber evidence="3">3.5.1.28</ecNumber>
    </recommendedName>
</protein>
<dbReference type="Gene3D" id="2.60.40.3500">
    <property type="match status" value="1"/>
</dbReference>
<evidence type="ECO:0000256" key="1">
    <source>
        <dbReference type="ARBA" id="ARBA00001561"/>
    </source>
</evidence>
<dbReference type="CDD" id="cd02696">
    <property type="entry name" value="MurNAc-LAA"/>
    <property type="match status" value="1"/>
</dbReference>
<dbReference type="InterPro" id="IPR018392">
    <property type="entry name" value="LysM"/>
</dbReference>
<dbReference type="InterPro" id="IPR050695">
    <property type="entry name" value="N-acetylmuramoyl_amidase_3"/>
</dbReference>
<dbReference type="Pfam" id="PF01520">
    <property type="entry name" value="Amidase_3"/>
    <property type="match status" value="1"/>
</dbReference>
<name>A0AA37T4F8_9ALTE</name>
<comment type="caution">
    <text evidence="7">The sequence shown here is derived from an EMBL/GenBank/DDBJ whole genome shotgun (WGS) entry which is preliminary data.</text>
</comment>
<dbReference type="GO" id="GO:0009253">
    <property type="term" value="P:peptidoglycan catabolic process"/>
    <property type="evidence" value="ECO:0007669"/>
    <property type="project" value="InterPro"/>
</dbReference>
<comment type="similarity">
    <text evidence="2">Belongs to the N-acetylmuramoyl-L-alanine amidase 3 family.</text>
</comment>
<dbReference type="GO" id="GO:0008745">
    <property type="term" value="F:N-acetylmuramoyl-L-alanine amidase activity"/>
    <property type="evidence" value="ECO:0007669"/>
    <property type="project" value="UniProtKB-EC"/>
</dbReference>
<dbReference type="Gene3D" id="3.10.350.10">
    <property type="entry name" value="LysM domain"/>
    <property type="match status" value="1"/>
</dbReference>
<comment type="catalytic activity">
    <reaction evidence="1">
        <text>Hydrolyzes the link between N-acetylmuramoyl residues and L-amino acid residues in certain cell-wall glycopeptides.</text>
        <dbReference type="EC" id="3.5.1.28"/>
    </reaction>
</comment>
<sequence length="462" mass="51252">MNNFYIKSGIKNVESGKPYCSCLWRTAQTFFALFTISLAIASSVTAGEIKDARFSFAADTSRLVLELESAPKFTYFTLKNPQRLVVDLQNVDNNFSFTDLRLKGNLVDKIRHSKPKSPNDTRLVIELASKAQIKLFSVAKNADFPDRLVIELVDPNPVPVLVNSTGPNRDKNIIVVIDPGHGGTDPGSIGPTGTYEKNITLSISKMLARLIENEPGIKGVMTRNSDFYISPNERPKIAAREQADLLVSIHADAFTTPQPRGASVWVLSKGRADSELGRLLEQTERSSALLGAAADVIEDRDTERYFAETIFNMSMDLSRASSYELSNKVIREMKGITKMHKRTPQSASLAVLTTPETPSILVEVGFISNPVEEKNLNWSKHRERLALAVFNAIKAYFKKTPPDGTLWAEWKVDEPQEHRVSSGESLSLLAQQYGVTVRQLKNENKLTSDVVRIGQVLKIPSS</sequence>
<dbReference type="CDD" id="cd00118">
    <property type="entry name" value="LysM"/>
    <property type="match status" value="1"/>
</dbReference>
<evidence type="ECO:0000313" key="8">
    <source>
        <dbReference type="Proteomes" id="UP001156601"/>
    </source>
</evidence>
<dbReference type="GO" id="GO:0071555">
    <property type="term" value="P:cell wall organization"/>
    <property type="evidence" value="ECO:0007669"/>
    <property type="project" value="UniProtKB-KW"/>
</dbReference>
<organism evidence="7 8">
    <name type="scientific">Agaribacter marinus</name>
    <dbReference type="NCBI Taxonomy" id="1431249"/>
    <lineage>
        <taxon>Bacteria</taxon>
        <taxon>Pseudomonadati</taxon>
        <taxon>Pseudomonadota</taxon>
        <taxon>Gammaproteobacteria</taxon>
        <taxon>Alteromonadales</taxon>
        <taxon>Alteromonadaceae</taxon>
        <taxon>Agaribacter</taxon>
    </lineage>
</organism>
<gene>
    <name evidence="7" type="primary">amiB</name>
    <name evidence="7" type="ORF">GCM10007852_27360</name>
</gene>
<evidence type="ECO:0000256" key="3">
    <source>
        <dbReference type="ARBA" id="ARBA00011901"/>
    </source>
</evidence>